<gene>
    <name evidence="10" type="ORF">KC909_03760</name>
</gene>
<dbReference type="Pfam" id="PF08478">
    <property type="entry name" value="POTRA_1"/>
    <property type="match status" value="1"/>
</dbReference>
<protein>
    <submittedName>
        <fullName evidence="10">FtsQ-type POTRA domain-containing protein</fullName>
    </submittedName>
</protein>
<accession>A0A955RJ05</accession>
<evidence type="ECO:0000256" key="4">
    <source>
        <dbReference type="ARBA" id="ARBA00022692"/>
    </source>
</evidence>
<dbReference type="EMBL" id="JAGQLK010000073">
    <property type="protein sequence ID" value="MCA9383456.1"/>
    <property type="molecule type" value="Genomic_DNA"/>
</dbReference>
<keyword evidence="2" id="KW-1003">Cell membrane</keyword>
<reference evidence="10" key="2">
    <citation type="journal article" date="2021" name="Microbiome">
        <title>Successional dynamics and alternative stable states in a saline activated sludge microbial community over 9 years.</title>
        <authorList>
            <person name="Wang Y."/>
            <person name="Ye J."/>
            <person name="Ju F."/>
            <person name="Liu L."/>
            <person name="Boyd J.A."/>
            <person name="Deng Y."/>
            <person name="Parks D.H."/>
            <person name="Jiang X."/>
            <person name="Yin X."/>
            <person name="Woodcroft B.J."/>
            <person name="Tyson G.W."/>
            <person name="Hugenholtz P."/>
            <person name="Polz M.F."/>
            <person name="Zhang T."/>
        </authorList>
    </citation>
    <scope>NUCLEOTIDE SEQUENCE</scope>
    <source>
        <strain evidence="10">HKST-UBA14</strain>
    </source>
</reference>
<dbReference type="InterPro" id="IPR034746">
    <property type="entry name" value="POTRA"/>
</dbReference>
<comment type="caution">
    <text evidence="10">The sequence shown here is derived from an EMBL/GenBank/DDBJ whole genome shotgun (WGS) entry which is preliminary data.</text>
</comment>
<evidence type="ECO:0000256" key="6">
    <source>
        <dbReference type="ARBA" id="ARBA00023136"/>
    </source>
</evidence>
<keyword evidence="6 8" id="KW-0472">Membrane</keyword>
<dbReference type="InterPro" id="IPR050487">
    <property type="entry name" value="FtsQ_DivIB"/>
</dbReference>
<evidence type="ECO:0000313" key="10">
    <source>
        <dbReference type="EMBL" id="MCA9383456.1"/>
    </source>
</evidence>
<keyword evidence="7" id="KW-0131">Cell cycle</keyword>
<evidence type="ECO:0000256" key="8">
    <source>
        <dbReference type="SAM" id="Phobius"/>
    </source>
</evidence>
<reference evidence="10" key="1">
    <citation type="submission" date="2020-04" db="EMBL/GenBank/DDBJ databases">
        <authorList>
            <person name="Zhang T."/>
        </authorList>
    </citation>
    <scope>NUCLEOTIDE SEQUENCE</scope>
    <source>
        <strain evidence="10">HKST-UBA14</strain>
    </source>
</reference>
<evidence type="ECO:0000313" key="11">
    <source>
        <dbReference type="Proteomes" id="UP000783287"/>
    </source>
</evidence>
<keyword evidence="4 8" id="KW-0812">Transmembrane</keyword>
<feature type="transmembrane region" description="Helical" evidence="8">
    <location>
        <begin position="49"/>
        <end position="70"/>
    </location>
</feature>
<evidence type="ECO:0000256" key="7">
    <source>
        <dbReference type="ARBA" id="ARBA00023306"/>
    </source>
</evidence>
<dbReference type="PROSITE" id="PS51779">
    <property type="entry name" value="POTRA"/>
    <property type="match status" value="1"/>
</dbReference>
<organism evidence="10 11">
    <name type="scientific">Candidatus Dojkabacteria bacterium</name>
    <dbReference type="NCBI Taxonomy" id="2099670"/>
    <lineage>
        <taxon>Bacteria</taxon>
        <taxon>Candidatus Dojkabacteria</taxon>
    </lineage>
</organism>
<dbReference type="Proteomes" id="UP000783287">
    <property type="component" value="Unassembled WGS sequence"/>
</dbReference>
<feature type="domain" description="POTRA" evidence="9">
    <location>
        <begin position="75"/>
        <end position="144"/>
    </location>
</feature>
<dbReference type="PANTHER" id="PTHR37820">
    <property type="entry name" value="CELL DIVISION PROTEIN DIVIB"/>
    <property type="match status" value="1"/>
</dbReference>
<evidence type="ECO:0000256" key="3">
    <source>
        <dbReference type="ARBA" id="ARBA00022618"/>
    </source>
</evidence>
<evidence type="ECO:0000259" key="9">
    <source>
        <dbReference type="PROSITE" id="PS51779"/>
    </source>
</evidence>
<sequence length="366" mass="42069">MRNIFKRKNKKPEVNNRVVNFNPKQRQAIPRRKSPSKIKVNVSDGSKRIIAGVIGFLIIILLMTALFSILSSPKYYISEFSIIGNKSVTEDSLNQILSEYKDKSIFLTSSSSIENKLLDNFVFFKSVKVRKEWPNTIKININEREPKLVMINLNGSYLIDEDGRIIDIISTKSINFSDDNLDIIAGLGDPNADYVINILELELVDEGIIDPTDEEQEEFDYSTIPLSRKLEILESLENDLRSRAEENFTLFNEETANSKYASLQRVFVYENIEYKQFDFINKELMLLSLEVSAFFNTPDTPQIIQLLWEGDYLANIKLDNGKEIIFGTARNISEQLEDYTIIINELKTNGVDYSRIDLSSKKISVR</sequence>
<dbReference type="GO" id="GO:0005886">
    <property type="term" value="C:plasma membrane"/>
    <property type="evidence" value="ECO:0007669"/>
    <property type="project" value="TreeGrafter"/>
</dbReference>
<evidence type="ECO:0000256" key="1">
    <source>
        <dbReference type="ARBA" id="ARBA00004370"/>
    </source>
</evidence>
<dbReference type="GO" id="GO:0051301">
    <property type="term" value="P:cell division"/>
    <property type="evidence" value="ECO:0007669"/>
    <property type="project" value="UniProtKB-KW"/>
</dbReference>
<dbReference type="AlphaFoldDB" id="A0A955RJ05"/>
<evidence type="ECO:0000256" key="2">
    <source>
        <dbReference type="ARBA" id="ARBA00022475"/>
    </source>
</evidence>
<proteinExistence type="predicted"/>
<comment type="subcellular location">
    <subcellularLocation>
        <location evidence="1">Membrane</location>
    </subcellularLocation>
</comment>
<dbReference type="InterPro" id="IPR013685">
    <property type="entry name" value="POTRA_FtsQ_type"/>
</dbReference>
<keyword evidence="3" id="KW-0132">Cell division</keyword>
<evidence type="ECO:0000256" key="5">
    <source>
        <dbReference type="ARBA" id="ARBA00022989"/>
    </source>
</evidence>
<dbReference type="PANTHER" id="PTHR37820:SF1">
    <property type="entry name" value="CELL DIVISION PROTEIN FTSQ"/>
    <property type="match status" value="1"/>
</dbReference>
<name>A0A955RJ05_9BACT</name>
<keyword evidence="5 8" id="KW-1133">Transmembrane helix</keyword>
<dbReference type="Gene3D" id="3.10.20.310">
    <property type="entry name" value="membrane protein fhac"/>
    <property type="match status" value="1"/>
</dbReference>